<evidence type="ECO:0000313" key="7">
    <source>
        <dbReference type="EMBL" id="QPJ99195.1"/>
    </source>
</evidence>
<dbReference type="FunFam" id="3.60.120.10:FF:000002">
    <property type="entry name" value="Isochorismate synthase MenF"/>
    <property type="match status" value="1"/>
</dbReference>
<comment type="function">
    <text evidence="5">Catalyzes the conversion of chorismate to isochorismate.</text>
</comment>
<gene>
    <name evidence="5 7" type="primary">menF</name>
    <name evidence="7" type="ORF">IDM36_14855</name>
</gene>
<keyword evidence="5" id="KW-0479">Metal-binding</keyword>
<feature type="binding site" evidence="5">
    <location>
        <position position="416"/>
    </location>
    <ligand>
        <name>Mg(2+)</name>
        <dbReference type="ChEBI" id="CHEBI:18420"/>
    </ligand>
</feature>
<dbReference type="PANTHER" id="PTHR47253:SF4">
    <property type="entry name" value="ISOCHORISMATE SYNTHASE 2, CHLOROPLASTIC"/>
    <property type="match status" value="1"/>
</dbReference>
<proteinExistence type="inferred from homology"/>
<dbReference type="AlphaFoldDB" id="A0A7T0DTE9"/>
<dbReference type="NCBIfam" id="NF011588">
    <property type="entry name" value="PRK15012.1"/>
    <property type="match status" value="1"/>
</dbReference>
<comment type="similarity">
    <text evidence="2 5">Belongs to the isochorismate synthase family.</text>
</comment>
<dbReference type="InterPro" id="IPR034681">
    <property type="entry name" value="MenF"/>
</dbReference>
<evidence type="ECO:0000256" key="5">
    <source>
        <dbReference type="HAMAP-Rule" id="MF_01935"/>
    </source>
</evidence>
<evidence type="ECO:0000256" key="2">
    <source>
        <dbReference type="ARBA" id="ARBA00005297"/>
    </source>
</evidence>
<evidence type="ECO:0000259" key="6">
    <source>
        <dbReference type="Pfam" id="PF00425"/>
    </source>
</evidence>
<organism evidence="7">
    <name type="scientific">Enterobacter mori</name>
    <dbReference type="NCBI Taxonomy" id="539813"/>
    <lineage>
        <taxon>Bacteria</taxon>
        <taxon>Pseudomonadati</taxon>
        <taxon>Pseudomonadota</taxon>
        <taxon>Gammaproteobacteria</taxon>
        <taxon>Enterobacterales</taxon>
        <taxon>Enterobacteriaceae</taxon>
        <taxon>Enterobacter</taxon>
    </lineage>
</organism>
<dbReference type="UniPathway" id="UPA00079"/>
<dbReference type="GO" id="GO:0009234">
    <property type="term" value="P:menaquinone biosynthetic process"/>
    <property type="evidence" value="ECO:0007669"/>
    <property type="project" value="UniProtKB-UniRule"/>
</dbReference>
<comment type="pathway">
    <text evidence="5">Quinol/quinone metabolism; 1,4-dihydroxy-2-naphthoate biosynthesis; 1,4-dihydroxy-2-naphthoate from chorismate: step 1/7.</text>
</comment>
<protein>
    <recommendedName>
        <fullName evidence="5">Isochorismate synthase MenF</fullName>
        <ecNumber evidence="5">5.4.4.2</ecNumber>
    </recommendedName>
    <alternativeName>
        <fullName evidence="5">Isochorismate mutase</fullName>
    </alternativeName>
</protein>
<comment type="cofactor">
    <cofactor evidence="5">
        <name>Mg(2+)</name>
        <dbReference type="ChEBI" id="CHEBI:18420"/>
    </cofactor>
</comment>
<evidence type="ECO:0000256" key="4">
    <source>
        <dbReference type="ARBA" id="ARBA00023235"/>
    </source>
</evidence>
<evidence type="ECO:0000256" key="1">
    <source>
        <dbReference type="ARBA" id="ARBA00000799"/>
    </source>
</evidence>
<feature type="active site" description="Proton acceptor" evidence="5">
    <location>
        <position position="190"/>
    </location>
</feature>
<feature type="active site" description="Proton donor" evidence="5">
    <location>
        <position position="240"/>
    </location>
</feature>
<sequence>MHSISIALERLRSQLAHALPATAGLCHFDVSFPLNDAFDPLAWLGVQSCYPQFYWQQRNGDEELAALGAVTHFSSLASASRFLHTHNAAHDTRICGLNAFNPEQGSLFLPRLLWRRFAGVATLRLQLWSDSSLQGDARAALDFLQQLRDARPIRPLSVQVMQETHQPQKSEWLRLIRQATETIARGDFEKVVLARATDLQFNQPVNAVALMAASRALNLNCYHFCMVFDAGNAFLGSTPERLWRRRGTLLRTEALAGTVSSHSDDKQAQRLGEWLMKDDKNQRENMLVVEDICERLQHHTHTLEVLPAQVVRLRKVQHLRRCIWTELKHADDEQCLHVLQPTAAVAGLPRQAAREFIHRVEPFDREWYAGSAGYLSPDQSEFCVALRSARVRDAALRLYAGAGIVSGSDPEQEWQEIENKAAGLRSLLLRD</sequence>
<dbReference type="HAMAP" id="MF_01935">
    <property type="entry name" value="MenF"/>
    <property type="match status" value="1"/>
</dbReference>
<dbReference type="InterPro" id="IPR004561">
    <property type="entry name" value="IsoChor_synthase"/>
</dbReference>
<dbReference type="EMBL" id="CP061801">
    <property type="protein sequence ID" value="QPJ99195.1"/>
    <property type="molecule type" value="Genomic_DNA"/>
</dbReference>
<dbReference type="InterPro" id="IPR005801">
    <property type="entry name" value="ADC_synthase"/>
</dbReference>
<feature type="binding site" evidence="5">
    <location>
        <position position="284"/>
    </location>
    <ligand>
        <name>Mg(2+)</name>
        <dbReference type="ChEBI" id="CHEBI:18420"/>
    </ligand>
</feature>
<dbReference type="NCBIfam" id="TIGR00543">
    <property type="entry name" value="isochor_syn"/>
    <property type="match status" value="1"/>
</dbReference>
<dbReference type="InterPro" id="IPR015890">
    <property type="entry name" value="Chorismate_C"/>
</dbReference>
<keyword evidence="4 5" id="KW-0413">Isomerase</keyword>
<dbReference type="Gene3D" id="3.60.120.10">
    <property type="entry name" value="Anthranilate synthase"/>
    <property type="match status" value="1"/>
</dbReference>
<dbReference type="GO" id="GO:0008909">
    <property type="term" value="F:isochorismate synthase activity"/>
    <property type="evidence" value="ECO:0007669"/>
    <property type="project" value="UniProtKB-UniRule"/>
</dbReference>
<dbReference type="PANTHER" id="PTHR47253">
    <property type="match status" value="1"/>
</dbReference>
<keyword evidence="3 5" id="KW-0460">Magnesium</keyword>
<dbReference type="InterPro" id="IPR044250">
    <property type="entry name" value="MenF-like"/>
</dbReference>
<comment type="pathway">
    <text evidence="5">Quinol/quinone metabolism; menaquinone biosynthesis.</text>
</comment>
<dbReference type="SUPFAM" id="SSF56322">
    <property type="entry name" value="ADC synthase"/>
    <property type="match status" value="1"/>
</dbReference>
<name>A0A7T0DTE9_9ENTR</name>
<keyword evidence="5" id="KW-0474">Menaquinone biosynthesis</keyword>
<comment type="catalytic activity">
    <reaction evidence="1 5">
        <text>chorismate = isochorismate</text>
        <dbReference type="Rhea" id="RHEA:18985"/>
        <dbReference type="ChEBI" id="CHEBI:29748"/>
        <dbReference type="ChEBI" id="CHEBI:29780"/>
        <dbReference type="EC" id="5.4.4.2"/>
    </reaction>
</comment>
<accession>A0A7T0DTE9</accession>
<feature type="domain" description="Chorismate-utilising enzyme C-terminal" evidence="6">
    <location>
        <begin position="169"/>
        <end position="420"/>
    </location>
</feature>
<dbReference type="UniPathway" id="UPA01057">
    <property type="reaction ID" value="UER00163"/>
</dbReference>
<dbReference type="Pfam" id="PF00425">
    <property type="entry name" value="Chorismate_bind"/>
    <property type="match status" value="1"/>
</dbReference>
<reference evidence="7" key="1">
    <citation type="submission" date="2020-09" db="EMBL/GenBank/DDBJ databases">
        <title>First Report of a novel Colistin-Resistant species of Enterobacter cloacae complex Producing MCR-5 isolated from hospital sewage water.</title>
        <authorList>
            <person name="Zhou K."/>
        </authorList>
    </citation>
    <scope>NUCLEOTIDE SEQUENCE [LARGE SCALE GENOMIC DNA]</scope>
    <source>
        <strain evidence="7">HSW1412</strain>
    </source>
</reference>
<dbReference type="GO" id="GO:0000287">
    <property type="term" value="F:magnesium ion binding"/>
    <property type="evidence" value="ECO:0007669"/>
    <property type="project" value="UniProtKB-UniRule"/>
</dbReference>
<dbReference type="EC" id="5.4.4.2" evidence="5"/>
<evidence type="ECO:0000256" key="3">
    <source>
        <dbReference type="ARBA" id="ARBA00022842"/>
    </source>
</evidence>